<dbReference type="Proteomes" id="UP001158076">
    <property type="component" value="Unassembled WGS sequence"/>
</dbReference>
<dbReference type="InterPro" id="IPR036895">
    <property type="entry name" value="Uracil-DNA_glycosylase-like_sf"/>
</dbReference>
<organism evidence="1 2">
    <name type="scientific">Stutzerimonas stutzeri</name>
    <name type="common">Pseudomonas stutzeri</name>
    <dbReference type="NCBI Taxonomy" id="316"/>
    <lineage>
        <taxon>Bacteria</taxon>
        <taxon>Pseudomonadati</taxon>
        <taxon>Pseudomonadota</taxon>
        <taxon>Gammaproteobacteria</taxon>
        <taxon>Pseudomonadales</taxon>
        <taxon>Pseudomonadaceae</taxon>
        <taxon>Stutzerimonas</taxon>
    </lineage>
</organism>
<dbReference type="AlphaFoldDB" id="A0A4S2B4G6"/>
<evidence type="ECO:0008006" key="3">
    <source>
        <dbReference type="Google" id="ProtNLM"/>
    </source>
</evidence>
<accession>A0A4S2B4G6</accession>
<protein>
    <recommendedName>
        <fullName evidence="3">Uracil-DNA glycosylase-like domain-containing protein</fullName>
    </recommendedName>
</protein>
<gene>
    <name evidence="1" type="ORF">N7335_21460</name>
</gene>
<dbReference type="RefSeq" id="WP_043942153.1">
    <property type="nucleotide sequence ID" value="NZ_BCAJ01000025.1"/>
</dbReference>
<comment type="caution">
    <text evidence="1">The sequence shown here is derived from an EMBL/GenBank/DDBJ whole genome shotgun (WGS) entry which is preliminary data.</text>
</comment>
<dbReference type="SUPFAM" id="SSF52141">
    <property type="entry name" value="Uracil-DNA glycosylase-like"/>
    <property type="match status" value="1"/>
</dbReference>
<name>A0A4S2B4G6_STUST</name>
<sequence>MPNLTEFQQRLETIIGRPTDQRPFVCDGSPLDCRVFIVGLNPASASERDFWAFWDCEAGFNKRAWFESYLAERAKRPLKPGKTRRNPISNTRRVLEWVISSASDTHILETNIYASATEDAKDLAGSMRHSRAFDFLVEALKPRLVVAHGNDAVEYMRTRYPTVQTIAVKHFSRRWSQQAARDLGLSISHEAGAF</sequence>
<evidence type="ECO:0000313" key="1">
    <source>
        <dbReference type="EMBL" id="MDH0148960.1"/>
    </source>
</evidence>
<proteinExistence type="predicted"/>
<dbReference type="EMBL" id="JAODZE010000038">
    <property type="protein sequence ID" value="MDH0148960.1"/>
    <property type="molecule type" value="Genomic_DNA"/>
</dbReference>
<reference evidence="1" key="1">
    <citation type="submission" date="2022-09" db="EMBL/GenBank/DDBJ databases">
        <title>Intensive care unit water sources are persistently colonized with multi-drug resistant bacteria and are the site of extensive horizontal gene transfer of antibiotic resistance genes.</title>
        <authorList>
            <person name="Diorio-Toth L."/>
        </authorList>
    </citation>
    <scope>NUCLEOTIDE SEQUENCE</scope>
    <source>
        <strain evidence="1">GD04147</strain>
    </source>
</reference>
<evidence type="ECO:0000313" key="2">
    <source>
        <dbReference type="Proteomes" id="UP001158076"/>
    </source>
</evidence>